<keyword evidence="1" id="KW-1133">Transmembrane helix</keyword>
<dbReference type="RefSeq" id="WP_182174608.1">
    <property type="nucleotide sequence ID" value="NZ_JACFXU010000017.1"/>
</dbReference>
<feature type="transmembrane region" description="Helical" evidence="1">
    <location>
        <begin position="34"/>
        <end position="53"/>
    </location>
</feature>
<name>A0A7W2TY29_9GAMM</name>
<feature type="transmembrane region" description="Helical" evidence="1">
    <location>
        <begin position="363"/>
        <end position="387"/>
    </location>
</feature>
<keyword evidence="1" id="KW-0812">Transmembrane</keyword>
<evidence type="ECO:0000256" key="1">
    <source>
        <dbReference type="SAM" id="Phobius"/>
    </source>
</evidence>
<keyword evidence="1" id="KW-0472">Membrane</keyword>
<feature type="transmembrane region" description="Helical" evidence="1">
    <location>
        <begin position="182"/>
        <end position="200"/>
    </location>
</feature>
<evidence type="ECO:0000313" key="3">
    <source>
        <dbReference type="Proteomes" id="UP000539350"/>
    </source>
</evidence>
<dbReference type="GO" id="GO:0016874">
    <property type="term" value="F:ligase activity"/>
    <property type="evidence" value="ECO:0007669"/>
    <property type="project" value="UniProtKB-KW"/>
</dbReference>
<keyword evidence="2" id="KW-0436">Ligase</keyword>
<dbReference type="InterPro" id="IPR049504">
    <property type="entry name" value="O-antigen_lig"/>
</dbReference>
<feature type="transmembrane region" description="Helical" evidence="1">
    <location>
        <begin position="95"/>
        <end position="114"/>
    </location>
</feature>
<comment type="caution">
    <text evidence="2">The sequence shown here is derived from an EMBL/GenBank/DDBJ whole genome shotgun (WGS) entry which is preliminary data.</text>
</comment>
<sequence>MQTFFSPGEITRGGLLVVATIFMILKSKLWLSSYNIFLAVLCILLLVSVLIAPNFPDSLLFDIKAAARVLYGPFVVLVFLALIKHYDVSAERLLFYVEISFYLIGISLLIQSFFDIGKDTYGSYAYGFKGLFKPQNDIGLSSAITLAAALYGNLVKPSFVRLIMLCLAMLGVVGMGTRTAMAAPVVVMMAIILVVLIARIASFERSGRPLRIYPKTFFLIIIFPLFATFYSYSLATGVSIVPSFLDDVFHNEAEALFPSGAKNTNVSNINTDPITTTKARGTAKPRATEYQKMKMERTAKGVVYRKDLLDGAVKYTSQRPIAYDFFGEGAYSFRSNVAKQWPNFAWGKQKYVEMDWFDLYGEYGVLFSILLTLFYFYFLLLAVFYFFTSKKVEFGVFALMFGLYIAHSLIAGHAMNSPMVSTLIAAIIGFLLFFRSSMEKIET</sequence>
<organism evidence="2 3">
    <name type="scientific">Sediminihaliea albiluteola</name>
    <dbReference type="NCBI Taxonomy" id="2758564"/>
    <lineage>
        <taxon>Bacteria</taxon>
        <taxon>Pseudomonadati</taxon>
        <taxon>Pseudomonadota</taxon>
        <taxon>Gammaproteobacteria</taxon>
        <taxon>Cellvibrionales</taxon>
        <taxon>Halieaceae</taxon>
        <taxon>Sediminihaliea</taxon>
    </lineage>
</organism>
<dbReference type="EMBL" id="JACFXU010000017">
    <property type="protein sequence ID" value="MBA6414069.1"/>
    <property type="molecule type" value="Genomic_DNA"/>
</dbReference>
<dbReference type="Proteomes" id="UP000539350">
    <property type="component" value="Unassembled WGS sequence"/>
</dbReference>
<dbReference type="Pfam" id="PF13425">
    <property type="entry name" value="O-antigen_lig"/>
    <property type="match status" value="1"/>
</dbReference>
<protein>
    <submittedName>
        <fullName evidence="2">O-antigen ligase family protein</fullName>
    </submittedName>
</protein>
<dbReference type="AlphaFoldDB" id="A0A7W2TY29"/>
<reference evidence="2 3" key="1">
    <citation type="submission" date="2020-07" db="EMBL/GenBank/DDBJ databases">
        <title>Halieaceae bacterium, F7430, whole genome shotgun sequencing project.</title>
        <authorList>
            <person name="Jiang S."/>
            <person name="Liu Z.W."/>
            <person name="Du Z.J."/>
        </authorList>
    </citation>
    <scope>NUCLEOTIDE SEQUENCE [LARGE SCALE GENOMIC DNA]</scope>
    <source>
        <strain evidence="2 3">F7430</strain>
    </source>
</reference>
<feature type="transmembrane region" description="Helical" evidence="1">
    <location>
        <begin position="394"/>
        <end position="411"/>
    </location>
</feature>
<feature type="transmembrane region" description="Helical" evidence="1">
    <location>
        <begin position="134"/>
        <end position="152"/>
    </location>
</feature>
<feature type="transmembrane region" description="Helical" evidence="1">
    <location>
        <begin position="417"/>
        <end position="434"/>
    </location>
</feature>
<gene>
    <name evidence="2" type="ORF">H2508_13200</name>
</gene>
<evidence type="ECO:0000313" key="2">
    <source>
        <dbReference type="EMBL" id="MBA6414069.1"/>
    </source>
</evidence>
<feature type="transmembrane region" description="Helical" evidence="1">
    <location>
        <begin position="159"/>
        <end position="176"/>
    </location>
</feature>
<accession>A0A7W2TY29</accession>
<feature type="transmembrane region" description="Helical" evidence="1">
    <location>
        <begin position="212"/>
        <end position="232"/>
    </location>
</feature>
<proteinExistence type="predicted"/>
<keyword evidence="3" id="KW-1185">Reference proteome</keyword>
<feature type="transmembrane region" description="Helical" evidence="1">
    <location>
        <begin position="65"/>
        <end position="83"/>
    </location>
</feature>